<gene>
    <name evidence="1" type="ORF">FIBSPDRAFT_859726</name>
</gene>
<keyword evidence="2" id="KW-1185">Reference proteome</keyword>
<reference evidence="1 2" key="1">
    <citation type="journal article" date="2016" name="Mol. Biol. Evol.">
        <title>Comparative Genomics of Early-Diverging Mushroom-Forming Fungi Provides Insights into the Origins of Lignocellulose Decay Capabilities.</title>
        <authorList>
            <person name="Nagy L.G."/>
            <person name="Riley R."/>
            <person name="Tritt A."/>
            <person name="Adam C."/>
            <person name="Daum C."/>
            <person name="Floudas D."/>
            <person name="Sun H."/>
            <person name="Yadav J.S."/>
            <person name="Pangilinan J."/>
            <person name="Larsson K.H."/>
            <person name="Matsuura K."/>
            <person name="Barry K."/>
            <person name="Labutti K."/>
            <person name="Kuo R."/>
            <person name="Ohm R.A."/>
            <person name="Bhattacharya S.S."/>
            <person name="Shirouzu T."/>
            <person name="Yoshinaga Y."/>
            <person name="Martin F.M."/>
            <person name="Grigoriev I.V."/>
            <person name="Hibbett D.S."/>
        </authorList>
    </citation>
    <scope>NUCLEOTIDE SEQUENCE [LARGE SCALE GENOMIC DNA]</scope>
    <source>
        <strain evidence="1 2">CBS 109695</strain>
    </source>
</reference>
<sequence length="57" mass="6247">MGISTINAVYLDHSRPIAAHSAALHGALMYDNVVMTARCVLSKFCWLFRPVATSTHT</sequence>
<organism evidence="1 2">
    <name type="scientific">Athelia psychrophila</name>
    <dbReference type="NCBI Taxonomy" id="1759441"/>
    <lineage>
        <taxon>Eukaryota</taxon>
        <taxon>Fungi</taxon>
        <taxon>Dikarya</taxon>
        <taxon>Basidiomycota</taxon>
        <taxon>Agaricomycotina</taxon>
        <taxon>Agaricomycetes</taxon>
        <taxon>Agaricomycetidae</taxon>
        <taxon>Atheliales</taxon>
        <taxon>Atheliaceae</taxon>
        <taxon>Athelia</taxon>
    </lineage>
</organism>
<dbReference type="EMBL" id="KV417541">
    <property type="protein sequence ID" value="KZP22167.1"/>
    <property type="molecule type" value="Genomic_DNA"/>
</dbReference>
<protein>
    <submittedName>
        <fullName evidence="1">Uncharacterized protein</fullName>
    </submittedName>
</protein>
<proteinExistence type="predicted"/>
<accession>A0A166KQZ6</accession>
<evidence type="ECO:0000313" key="2">
    <source>
        <dbReference type="Proteomes" id="UP000076532"/>
    </source>
</evidence>
<name>A0A166KQZ6_9AGAM</name>
<evidence type="ECO:0000313" key="1">
    <source>
        <dbReference type="EMBL" id="KZP22167.1"/>
    </source>
</evidence>
<dbReference type="AlphaFoldDB" id="A0A166KQZ6"/>
<dbReference type="Proteomes" id="UP000076532">
    <property type="component" value="Unassembled WGS sequence"/>
</dbReference>